<keyword evidence="2" id="KW-1133">Transmembrane helix</keyword>
<organism evidence="3 4">
    <name type="scientific">Kribbella steppae</name>
    <dbReference type="NCBI Taxonomy" id="2512223"/>
    <lineage>
        <taxon>Bacteria</taxon>
        <taxon>Bacillati</taxon>
        <taxon>Actinomycetota</taxon>
        <taxon>Actinomycetes</taxon>
        <taxon>Propionibacteriales</taxon>
        <taxon>Kribbellaceae</taxon>
        <taxon>Kribbella</taxon>
    </lineage>
</organism>
<protein>
    <submittedName>
        <fullName evidence="3">Uncharacterized protein</fullName>
    </submittedName>
</protein>
<feature type="region of interest" description="Disordered" evidence="1">
    <location>
        <begin position="1"/>
        <end position="68"/>
    </location>
</feature>
<accession>A0A4R2H3F8</accession>
<dbReference type="EMBL" id="SLWN01000013">
    <property type="protein sequence ID" value="TCO19779.1"/>
    <property type="molecule type" value="Genomic_DNA"/>
</dbReference>
<name>A0A4R2H3F8_9ACTN</name>
<comment type="caution">
    <text evidence="3">The sequence shown here is derived from an EMBL/GenBank/DDBJ whole genome shotgun (WGS) entry which is preliminary data.</text>
</comment>
<gene>
    <name evidence="3" type="ORF">EV652_113178</name>
</gene>
<sequence>MSDERRPDVPGVDADGRRRNEPATERPLPDDNTARQSDRGLRQDESTDVEPGSSTAYDPEAALARDRHSVVGREKEEYGGIKVGSAFFGWLTATGTAILLTALLTAAGTAVGVATGTSAAEATDQADANSGTIGFIGAILVLLMLFIAYYCGGYVAGRMARFNGIRQGLAVWLWAVVIAGVVAIVVAIAGDQYNVLGRLNSFPRIPISEGSLTTGGIIALLFAAAASLIGALVGGLAGMRFHRKVDKAGLGS</sequence>
<evidence type="ECO:0000256" key="2">
    <source>
        <dbReference type="SAM" id="Phobius"/>
    </source>
</evidence>
<keyword evidence="2" id="KW-0472">Membrane</keyword>
<evidence type="ECO:0000256" key="1">
    <source>
        <dbReference type="SAM" id="MobiDB-lite"/>
    </source>
</evidence>
<evidence type="ECO:0000313" key="3">
    <source>
        <dbReference type="EMBL" id="TCO19779.1"/>
    </source>
</evidence>
<feature type="transmembrane region" description="Helical" evidence="2">
    <location>
        <begin position="87"/>
        <end position="113"/>
    </location>
</feature>
<dbReference type="OrthoDB" id="5244723at2"/>
<evidence type="ECO:0000313" key="4">
    <source>
        <dbReference type="Proteomes" id="UP000294508"/>
    </source>
</evidence>
<dbReference type="AlphaFoldDB" id="A0A4R2H3F8"/>
<feature type="transmembrane region" description="Helical" evidence="2">
    <location>
        <begin position="210"/>
        <end position="237"/>
    </location>
</feature>
<reference evidence="3 4" key="1">
    <citation type="journal article" date="2015" name="Stand. Genomic Sci.">
        <title>Genomic Encyclopedia of Bacterial and Archaeal Type Strains, Phase III: the genomes of soil and plant-associated and newly described type strains.</title>
        <authorList>
            <person name="Whitman W.B."/>
            <person name="Woyke T."/>
            <person name="Klenk H.P."/>
            <person name="Zhou Y."/>
            <person name="Lilburn T.G."/>
            <person name="Beck B.J."/>
            <person name="De Vos P."/>
            <person name="Vandamme P."/>
            <person name="Eisen J.A."/>
            <person name="Garrity G."/>
            <person name="Hugenholtz P."/>
            <person name="Kyrpides N.C."/>
        </authorList>
    </citation>
    <scope>NUCLEOTIDE SEQUENCE [LARGE SCALE GENOMIC DNA]</scope>
    <source>
        <strain evidence="3 4">VKM Ac-2572</strain>
    </source>
</reference>
<feature type="transmembrane region" description="Helical" evidence="2">
    <location>
        <begin position="169"/>
        <end position="190"/>
    </location>
</feature>
<keyword evidence="2" id="KW-0812">Transmembrane</keyword>
<feature type="compositionally biased region" description="Basic and acidic residues" evidence="1">
    <location>
        <begin position="1"/>
        <end position="45"/>
    </location>
</feature>
<proteinExistence type="predicted"/>
<feature type="transmembrane region" description="Helical" evidence="2">
    <location>
        <begin position="133"/>
        <end position="157"/>
    </location>
</feature>
<keyword evidence="4" id="KW-1185">Reference proteome</keyword>
<dbReference type="Proteomes" id="UP000294508">
    <property type="component" value="Unassembled WGS sequence"/>
</dbReference>